<feature type="domain" description="C2H2-type" evidence="11">
    <location>
        <begin position="317"/>
        <end position="344"/>
    </location>
</feature>
<feature type="domain" description="C2H2-type" evidence="11">
    <location>
        <begin position="205"/>
        <end position="232"/>
    </location>
</feature>
<dbReference type="PROSITE" id="PS00028">
    <property type="entry name" value="ZINC_FINGER_C2H2_1"/>
    <property type="match status" value="8"/>
</dbReference>
<dbReference type="PANTHER" id="PTHR24404:SF114">
    <property type="entry name" value="KLUMPFUSS, ISOFORM B-RELATED"/>
    <property type="match status" value="1"/>
</dbReference>
<feature type="domain" description="C2H2-type" evidence="11">
    <location>
        <begin position="347"/>
        <end position="374"/>
    </location>
</feature>
<dbReference type="InterPro" id="IPR036236">
    <property type="entry name" value="Znf_C2H2_sf"/>
</dbReference>
<organism evidence="12 13">
    <name type="scientific">Psylliodes chrysocephalus</name>
    <dbReference type="NCBI Taxonomy" id="3402493"/>
    <lineage>
        <taxon>Eukaryota</taxon>
        <taxon>Metazoa</taxon>
        <taxon>Ecdysozoa</taxon>
        <taxon>Arthropoda</taxon>
        <taxon>Hexapoda</taxon>
        <taxon>Insecta</taxon>
        <taxon>Pterygota</taxon>
        <taxon>Neoptera</taxon>
        <taxon>Endopterygota</taxon>
        <taxon>Coleoptera</taxon>
        <taxon>Polyphaga</taxon>
        <taxon>Cucujiformia</taxon>
        <taxon>Chrysomeloidea</taxon>
        <taxon>Chrysomelidae</taxon>
        <taxon>Galerucinae</taxon>
        <taxon>Alticini</taxon>
        <taxon>Psylliodes</taxon>
    </lineage>
</organism>
<dbReference type="InterPro" id="IPR013087">
    <property type="entry name" value="Znf_C2H2_type"/>
</dbReference>
<keyword evidence="7" id="KW-0238">DNA-binding</keyword>
<dbReference type="FunFam" id="3.30.160.60:FF:001273">
    <property type="entry name" value="Zinc finger protein"/>
    <property type="match status" value="1"/>
</dbReference>
<evidence type="ECO:0000256" key="5">
    <source>
        <dbReference type="ARBA" id="ARBA00022833"/>
    </source>
</evidence>
<keyword evidence="4 10" id="KW-0863">Zinc-finger</keyword>
<dbReference type="EMBL" id="OV651816">
    <property type="protein sequence ID" value="CAH1109248.1"/>
    <property type="molecule type" value="Genomic_DNA"/>
</dbReference>
<dbReference type="Gene3D" id="3.30.160.60">
    <property type="entry name" value="Classic Zinc Finger"/>
    <property type="match status" value="8"/>
</dbReference>
<feature type="domain" description="C2H2-type" evidence="11">
    <location>
        <begin position="289"/>
        <end position="316"/>
    </location>
</feature>
<keyword evidence="9" id="KW-0539">Nucleus</keyword>
<keyword evidence="13" id="KW-1185">Reference proteome</keyword>
<dbReference type="Pfam" id="PF00096">
    <property type="entry name" value="zf-C2H2"/>
    <property type="match status" value="8"/>
</dbReference>
<evidence type="ECO:0000256" key="3">
    <source>
        <dbReference type="ARBA" id="ARBA00022737"/>
    </source>
</evidence>
<dbReference type="AlphaFoldDB" id="A0A9P0GDD7"/>
<protein>
    <recommendedName>
        <fullName evidence="11">C2H2-type domain-containing protein</fullName>
    </recommendedName>
</protein>
<gene>
    <name evidence="12" type="ORF">PSYICH_LOCUS9947</name>
</gene>
<dbReference type="SMART" id="SM00355">
    <property type="entry name" value="ZnF_C2H2"/>
    <property type="match status" value="9"/>
</dbReference>
<keyword evidence="3" id="KW-0677">Repeat</keyword>
<dbReference type="OrthoDB" id="6656190at2759"/>
<feature type="domain" description="C2H2-type" evidence="11">
    <location>
        <begin position="233"/>
        <end position="260"/>
    </location>
</feature>
<evidence type="ECO:0000256" key="8">
    <source>
        <dbReference type="ARBA" id="ARBA00023163"/>
    </source>
</evidence>
<evidence type="ECO:0000256" key="4">
    <source>
        <dbReference type="ARBA" id="ARBA00022771"/>
    </source>
</evidence>
<dbReference type="FunFam" id="3.30.160.60:FF:000624">
    <property type="entry name" value="zinc finger protein 697"/>
    <property type="match status" value="1"/>
</dbReference>
<sequence length="447" mass="52323">MKVHRRYVRMVWIKCKIYINHGLWIVNDHAHTEEDSQENTANTIPYRNVDCDKLITMEKKNCAELTNVAFKNEISETKEGLEIPFISIKEEPSEDDNTETCPEPFFIDIHDPKFSNELNVLNIDSIKLEKDTLDDNLIKCERLSNDNDFNSKQEKDLTEKVKVYEDTKNKEKLLKRQITCPVCFKVLKSELKRHLQVVHSREKKYSCKICFKCFADNSNLKNHLKIHSGIKDHVCPECGKRFYTNTHLKIHSVVHTGERNYKCDLCEKSFANKSHLNAHLKVHTGEKNHSCSICPKSFPDNSQLKKHFATHTGEKSYKCHLCPKAFSQNTSLKRHVMTHTGGEERKYLCNLCSKTFIRNCDLKRHLISHTGEKKFECHMCKKDFMTKSHVKIHMRIHTGEKQFVCNFCDKAFTQKTHLQIHLKRKHSDETNSDESDDEMFSRLASFE</sequence>
<evidence type="ECO:0000256" key="7">
    <source>
        <dbReference type="ARBA" id="ARBA00023125"/>
    </source>
</evidence>
<keyword evidence="2" id="KW-0479">Metal-binding</keyword>
<name>A0A9P0GDD7_9CUCU</name>
<comment type="subcellular location">
    <subcellularLocation>
        <location evidence="1">Nucleus</location>
    </subcellularLocation>
</comment>
<dbReference type="FunFam" id="3.30.160.60:FF:000621">
    <property type="entry name" value="FLT3-interacting zinc finger 1"/>
    <property type="match status" value="1"/>
</dbReference>
<dbReference type="PANTHER" id="PTHR24404">
    <property type="entry name" value="ZINC FINGER PROTEIN"/>
    <property type="match status" value="1"/>
</dbReference>
<evidence type="ECO:0000313" key="13">
    <source>
        <dbReference type="Proteomes" id="UP001153636"/>
    </source>
</evidence>
<keyword evidence="8" id="KW-0804">Transcription</keyword>
<feature type="domain" description="C2H2-type" evidence="11">
    <location>
        <begin position="403"/>
        <end position="431"/>
    </location>
</feature>
<dbReference type="GO" id="GO:0000978">
    <property type="term" value="F:RNA polymerase II cis-regulatory region sequence-specific DNA binding"/>
    <property type="evidence" value="ECO:0007669"/>
    <property type="project" value="TreeGrafter"/>
</dbReference>
<accession>A0A9P0GDD7</accession>
<dbReference type="GO" id="GO:0006357">
    <property type="term" value="P:regulation of transcription by RNA polymerase II"/>
    <property type="evidence" value="ECO:0007669"/>
    <property type="project" value="TreeGrafter"/>
</dbReference>
<dbReference type="PROSITE" id="PS50157">
    <property type="entry name" value="ZINC_FINGER_C2H2_2"/>
    <property type="match status" value="8"/>
</dbReference>
<dbReference type="FunFam" id="3.30.160.60:FF:000671">
    <property type="entry name" value="Zinc finger protein 26"/>
    <property type="match status" value="1"/>
</dbReference>
<dbReference type="GO" id="GO:0008270">
    <property type="term" value="F:zinc ion binding"/>
    <property type="evidence" value="ECO:0007669"/>
    <property type="project" value="UniProtKB-KW"/>
</dbReference>
<dbReference type="SUPFAM" id="SSF57667">
    <property type="entry name" value="beta-beta-alpha zinc fingers"/>
    <property type="match status" value="5"/>
</dbReference>
<dbReference type="FunFam" id="3.30.160.60:FF:001049">
    <property type="entry name" value="zinc finger protein 319"/>
    <property type="match status" value="1"/>
</dbReference>
<keyword evidence="5" id="KW-0862">Zinc</keyword>
<dbReference type="GO" id="GO:0005634">
    <property type="term" value="C:nucleus"/>
    <property type="evidence" value="ECO:0007669"/>
    <property type="project" value="UniProtKB-SubCell"/>
</dbReference>
<evidence type="ECO:0000256" key="2">
    <source>
        <dbReference type="ARBA" id="ARBA00022723"/>
    </source>
</evidence>
<evidence type="ECO:0000259" key="11">
    <source>
        <dbReference type="PROSITE" id="PS50157"/>
    </source>
</evidence>
<evidence type="ECO:0000256" key="6">
    <source>
        <dbReference type="ARBA" id="ARBA00023015"/>
    </source>
</evidence>
<feature type="domain" description="C2H2-type" evidence="11">
    <location>
        <begin position="261"/>
        <end position="288"/>
    </location>
</feature>
<dbReference type="Proteomes" id="UP001153636">
    <property type="component" value="Chromosome 4"/>
</dbReference>
<evidence type="ECO:0000256" key="10">
    <source>
        <dbReference type="PROSITE-ProRule" id="PRU00042"/>
    </source>
</evidence>
<dbReference type="GO" id="GO:0003700">
    <property type="term" value="F:DNA-binding transcription factor activity"/>
    <property type="evidence" value="ECO:0007669"/>
    <property type="project" value="TreeGrafter"/>
</dbReference>
<proteinExistence type="predicted"/>
<evidence type="ECO:0000256" key="9">
    <source>
        <dbReference type="ARBA" id="ARBA00023242"/>
    </source>
</evidence>
<dbReference type="InterPro" id="IPR050589">
    <property type="entry name" value="Ikaros_C2H2-ZF"/>
</dbReference>
<dbReference type="FunFam" id="3.30.160.60:FF:000275">
    <property type="entry name" value="zinc finger protein 90 homolog"/>
    <property type="match status" value="1"/>
</dbReference>
<keyword evidence="6" id="KW-0805">Transcription regulation</keyword>
<reference evidence="12" key="1">
    <citation type="submission" date="2022-01" db="EMBL/GenBank/DDBJ databases">
        <authorList>
            <person name="King R."/>
        </authorList>
    </citation>
    <scope>NUCLEOTIDE SEQUENCE</scope>
</reference>
<evidence type="ECO:0000313" key="12">
    <source>
        <dbReference type="EMBL" id="CAH1109248.1"/>
    </source>
</evidence>
<evidence type="ECO:0000256" key="1">
    <source>
        <dbReference type="ARBA" id="ARBA00004123"/>
    </source>
</evidence>
<feature type="domain" description="C2H2-type" evidence="11">
    <location>
        <begin position="375"/>
        <end position="402"/>
    </location>
</feature>
<dbReference type="FunFam" id="3.30.160.60:FF:000733">
    <property type="entry name" value="Zinc finger protein 236 variant"/>
    <property type="match status" value="1"/>
</dbReference>